<dbReference type="PANTHER" id="PTHR12001:SF69">
    <property type="entry name" value="ALL TRANS-POLYPRENYL-DIPHOSPHATE SYNTHASE PDSS1"/>
    <property type="match status" value="1"/>
</dbReference>
<evidence type="ECO:0000313" key="8">
    <source>
        <dbReference type="EMBL" id="CAE0721824.1"/>
    </source>
</evidence>
<dbReference type="PROSITE" id="PS00444">
    <property type="entry name" value="POLYPRENYL_SYNTHASE_2"/>
    <property type="match status" value="1"/>
</dbReference>
<protein>
    <submittedName>
        <fullName evidence="8">Uncharacterized protein</fullName>
    </submittedName>
</protein>
<proteinExistence type="inferred from homology"/>
<evidence type="ECO:0000256" key="6">
    <source>
        <dbReference type="ARBA" id="ARBA00023229"/>
    </source>
</evidence>
<dbReference type="GO" id="GO:0046872">
    <property type="term" value="F:metal ion binding"/>
    <property type="evidence" value="ECO:0007669"/>
    <property type="project" value="UniProtKB-KW"/>
</dbReference>
<dbReference type="AlphaFoldDB" id="A0A7S4AP27"/>
<organism evidence="8">
    <name type="scientific">Pseudo-nitzschia australis</name>
    <dbReference type="NCBI Taxonomy" id="44445"/>
    <lineage>
        <taxon>Eukaryota</taxon>
        <taxon>Sar</taxon>
        <taxon>Stramenopiles</taxon>
        <taxon>Ochrophyta</taxon>
        <taxon>Bacillariophyta</taxon>
        <taxon>Bacillariophyceae</taxon>
        <taxon>Bacillariophycidae</taxon>
        <taxon>Bacillariales</taxon>
        <taxon>Bacillariaceae</taxon>
        <taxon>Pseudo-nitzschia</taxon>
    </lineage>
</organism>
<dbReference type="GO" id="GO:0008299">
    <property type="term" value="P:isoprenoid biosynthetic process"/>
    <property type="evidence" value="ECO:0007669"/>
    <property type="project" value="UniProtKB-KW"/>
</dbReference>
<dbReference type="InterPro" id="IPR000092">
    <property type="entry name" value="Polyprenyl_synt"/>
</dbReference>
<comment type="cofactor">
    <cofactor evidence="1">
        <name>Mg(2+)</name>
        <dbReference type="ChEBI" id="CHEBI:18420"/>
    </cofactor>
</comment>
<feature type="region of interest" description="Disordered" evidence="7">
    <location>
        <begin position="95"/>
        <end position="133"/>
    </location>
</feature>
<keyword evidence="3" id="KW-0808">Transferase</keyword>
<gene>
    <name evidence="8" type="ORF">PAUS00366_LOCUS14579</name>
</gene>
<evidence type="ECO:0000256" key="4">
    <source>
        <dbReference type="ARBA" id="ARBA00022723"/>
    </source>
</evidence>
<dbReference type="GO" id="GO:0004659">
    <property type="term" value="F:prenyltransferase activity"/>
    <property type="evidence" value="ECO:0007669"/>
    <property type="project" value="InterPro"/>
</dbReference>
<accession>A0A7S4AP27</accession>
<evidence type="ECO:0000256" key="5">
    <source>
        <dbReference type="ARBA" id="ARBA00022842"/>
    </source>
</evidence>
<evidence type="ECO:0000256" key="2">
    <source>
        <dbReference type="ARBA" id="ARBA00006706"/>
    </source>
</evidence>
<dbReference type="GO" id="GO:1990234">
    <property type="term" value="C:transferase complex"/>
    <property type="evidence" value="ECO:0007669"/>
    <property type="project" value="TreeGrafter"/>
</dbReference>
<dbReference type="EMBL" id="HBIX01020742">
    <property type="protein sequence ID" value="CAE0721824.1"/>
    <property type="molecule type" value="Transcribed_RNA"/>
</dbReference>
<dbReference type="SFLD" id="SFLDS00005">
    <property type="entry name" value="Isoprenoid_Synthase_Type_I"/>
    <property type="match status" value="1"/>
</dbReference>
<keyword evidence="6" id="KW-0414">Isoprene biosynthesis</keyword>
<dbReference type="InterPro" id="IPR008949">
    <property type="entry name" value="Isoprenoid_synthase_dom_sf"/>
</dbReference>
<name>A0A7S4AP27_9STRA</name>
<dbReference type="SUPFAM" id="SSF48576">
    <property type="entry name" value="Terpenoid synthases"/>
    <property type="match status" value="1"/>
</dbReference>
<reference evidence="8" key="1">
    <citation type="submission" date="2021-01" db="EMBL/GenBank/DDBJ databases">
        <authorList>
            <person name="Corre E."/>
            <person name="Pelletier E."/>
            <person name="Niang G."/>
            <person name="Scheremetjew M."/>
            <person name="Finn R."/>
            <person name="Kale V."/>
            <person name="Holt S."/>
            <person name="Cochrane G."/>
            <person name="Meng A."/>
            <person name="Brown T."/>
            <person name="Cohen L."/>
        </authorList>
    </citation>
    <scope>NUCLEOTIDE SEQUENCE</scope>
    <source>
        <strain evidence="8">10249 10 AB</strain>
    </source>
</reference>
<sequence>MSTLSFASRSRLRRIPQDLKRISVNSLPSSSLSSSPSSIETCGRIYQYTFAARHKSSSSASIADYLFPQSLKESVQESVKTSILDKVTRDESKVWASGPYSSTNNANTNANGNSQHLQQQYHQHQHPNGSSTVDEQISAWHHDPLDDLLLNTETTQYWPNLPSGVRTDADPFQLSKGDVDSLSESIREDLLGTDHPVLNQAASYFFGEADGGKKVRPLMVMLLARALADTIGSTSPTASENCNGTESTSSPLPLFGINQTNDNTTLFSAPLAWQRQDLPQAQRRLAEISEMIHTASLFHDDVIDGSETRRGVSAVHMVFGNKMAILAGDYLLARASISLARLRHVEVVECMSTIIEHLVRGEVMQMRGTASSEGNQNERMVYYLKKNYYKTGSLMANSCKSAALLAECPPELVVAAYNYGKHVGMAFQLVDDVLDFEGDVKSMGKPALADLKAGLSTAPVLFAAEEYPELEVMMDRKFKEEGDVLTSRELVLQSRGIERTKELARVHAERAMEAIIPWEATEHRDALINLAYKIVQRTK</sequence>
<evidence type="ECO:0000256" key="3">
    <source>
        <dbReference type="ARBA" id="ARBA00022679"/>
    </source>
</evidence>
<dbReference type="Pfam" id="PF00348">
    <property type="entry name" value="polyprenyl_synt"/>
    <property type="match status" value="1"/>
</dbReference>
<evidence type="ECO:0000256" key="7">
    <source>
        <dbReference type="SAM" id="MobiDB-lite"/>
    </source>
</evidence>
<evidence type="ECO:0000256" key="1">
    <source>
        <dbReference type="ARBA" id="ARBA00001946"/>
    </source>
</evidence>
<dbReference type="PANTHER" id="PTHR12001">
    <property type="entry name" value="GERANYLGERANYL PYROPHOSPHATE SYNTHASE"/>
    <property type="match status" value="1"/>
</dbReference>
<keyword evidence="5" id="KW-0460">Magnesium</keyword>
<comment type="similarity">
    <text evidence="2">Belongs to the FPP/GGPP synthase family.</text>
</comment>
<dbReference type="GO" id="GO:0006744">
    <property type="term" value="P:ubiquinone biosynthetic process"/>
    <property type="evidence" value="ECO:0007669"/>
    <property type="project" value="TreeGrafter"/>
</dbReference>
<dbReference type="CDD" id="cd00685">
    <property type="entry name" value="Trans_IPPS_HT"/>
    <property type="match status" value="1"/>
</dbReference>
<feature type="region of interest" description="Disordered" evidence="7">
    <location>
        <begin position="233"/>
        <end position="252"/>
    </location>
</feature>
<dbReference type="InterPro" id="IPR033749">
    <property type="entry name" value="Polyprenyl_synt_CS"/>
</dbReference>
<feature type="compositionally biased region" description="Low complexity" evidence="7">
    <location>
        <begin position="101"/>
        <end position="122"/>
    </location>
</feature>
<keyword evidence="4" id="KW-0479">Metal-binding</keyword>
<dbReference type="Gene3D" id="1.10.600.10">
    <property type="entry name" value="Farnesyl Diphosphate Synthase"/>
    <property type="match status" value="1"/>
</dbReference>